<evidence type="ECO:0008006" key="2">
    <source>
        <dbReference type="Google" id="ProtNLM"/>
    </source>
</evidence>
<reference evidence="1" key="1">
    <citation type="submission" date="2014-09" db="EMBL/GenBank/DDBJ databases">
        <authorList>
            <person name="Magalhaes I.L.F."/>
            <person name="Oliveira U."/>
            <person name="Santos F.R."/>
            <person name="Vidigal T.H.D.A."/>
            <person name="Brescovit A.D."/>
            <person name="Santos A.J."/>
        </authorList>
    </citation>
    <scope>NUCLEOTIDE SEQUENCE</scope>
    <source>
        <tissue evidence="1">Shoot tissue taken approximately 20 cm above the soil surface</tissue>
    </source>
</reference>
<dbReference type="PANTHER" id="PTHR33710">
    <property type="entry name" value="BNAC02G09200D PROTEIN"/>
    <property type="match status" value="1"/>
</dbReference>
<name>A0A0A9DT92_ARUDO</name>
<dbReference type="PANTHER" id="PTHR33710:SF48">
    <property type="entry name" value="OS02G0307075 PROTEIN"/>
    <property type="match status" value="1"/>
</dbReference>
<dbReference type="AlphaFoldDB" id="A0A0A9DT92"/>
<proteinExistence type="predicted"/>
<dbReference type="SUPFAM" id="SSF56219">
    <property type="entry name" value="DNase I-like"/>
    <property type="match status" value="1"/>
</dbReference>
<dbReference type="InterPro" id="IPR036691">
    <property type="entry name" value="Endo/exonu/phosph_ase_sf"/>
</dbReference>
<dbReference type="Gene3D" id="3.60.10.10">
    <property type="entry name" value="Endonuclease/exonuclease/phosphatase"/>
    <property type="match status" value="1"/>
</dbReference>
<evidence type="ECO:0000313" key="1">
    <source>
        <dbReference type="EMBL" id="JAD91001.1"/>
    </source>
</evidence>
<dbReference type="EMBL" id="GBRH01206894">
    <property type="protein sequence ID" value="JAD91001.1"/>
    <property type="molecule type" value="Transcribed_RNA"/>
</dbReference>
<sequence>MVRSLCAGPWLIAGDFNLIYRSEDKNNANLDRAMMGRFRHLLNDVELNEITLVGRKYTWSNERVVPTLVKLDRVFCSVDWDDLFPDSLLQSSASGVSDHCPLILGLHDIVKGKRRFHFESFWTNIDGFHETLQQAWSDPVDSACPLKVFAIKLGRLCKALQAWGQRKVGNIKQQLAIAKDIIHRLEIARDSRLLSDEEEWLRRKLKVHCLGLSSLERTIARLR</sequence>
<accession>A0A0A9DT92</accession>
<reference evidence="1" key="2">
    <citation type="journal article" date="2015" name="Data Brief">
        <title>Shoot transcriptome of the giant reed, Arundo donax.</title>
        <authorList>
            <person name="Barrero R.A."/>
            <person name="Guerrero F.D."/>
            <person name="Moolhuijzen P."/>
            <person name="Goolsby J.A."/>
            <person name="Tidwell J."/>
            <person name="Bellgard S.E."/>
            <person name="Bellgard M.I."/>
        </authorList>
    </citation>
    <scope>NUCLEOTIDE SEQUENCE</scope>
    <source>
        <tissue evidence="1">Shoot tissue taken approximately 20 cm above the soil surface</tissue>
    </source>
</reference>
<organism evidence="1">
    <name type="scientific">Arundo donax</name>
    <name type="common">Giant reed</name>
    <name type="synonym">Donax arundinaceus</name>
    <dbReference type="NCBI Taxonomy" id="35708"/>
    <lineage>
        <taxon>Eukaryota</taxon>
        <taxon>Viridiplantae</taxon>
        <taxon>Streptophyta</taxon>
        <taxon>Embryophyta</taxon>
        <taxon>Tracheophyta</taxon>
        <taxon>Spermatophyta</taxon>
        <taxon>Magnoliopsida</taxon>
        <taxon>Liliopsida</taxon>
        <taxon>Poales</taxon>
        <taxon>Poaceae</taxon>
        <taxon>PACMAD clade</taxon>
        <taxon>Arundinoideae</taxon>
        <taxon>Arundineae</taxon>
        <taxon>Arundo</taxon>
    </lineage>
</organism>
<protein>
    <recommendedName>
        <fullName evidence="2">Endonuclease/exonuclease/phosphatase domain-containing protein</fullName>
    </recommendedName>
</protein>